<name>A0A0A2MEU9_9FLAO</name>
<feature type="domain" description="PAS" evidence="13">
    <location>
        <begin position="430"/>
        <end position="503"/>
    </location>
</feature>
<evidence type="ECO:0000256" key="5">
    <source>
        <dbReference type="ARBA" id="ARBA00022679"/>
    </source>
</evidence>
<keyword evidence="17" id="KW-1185">Reference proteome</keyword>
<dbReference type="EC" id="2.7.13.3" evidence="3"/>
<sequence>MSIEKKITSLSSWFVSRPKTSGILVFILVLFVLNLTLFFRYQVVKKNRQFEMENLLTIVHQNIEQTLKNSYATTTGMALTIDDNGIPKNFEEAGKQLLSYNTSIDAVQLVPDGIIKYTYPEKGNEAAANFNILTSPLHKDAAMKAIETRKMYYVGPVELKQGGMGIVGRLPVFKKGKFWGFSAVVIRFSTFMRAAGISSLHDDRFYFQLSKTDLKTKTEQFFLNESSDFKDKNFKSVSIPEGDWKLYIIEKSDTALIKEFIPVLFLTFILSIISGMLVNIVLRRPYELENLVKIQTEKIIKNELLFKSLFEHAGLGITHTNSVNGTFIDANDKFCEQIGYTQEEIKTMDFMMITHLDDLEADLKQMERLRNGEIDGFSLEKRYFHKNGSIIWVNITVSPLWTKNEKPSSHMTIVEDITKRKQVEQDLLLSKQNIQSLINTVDGIVWEGYPDKPGVTFVSEKSKDILGYTAEEWISDDNFWYDHLYPEDREWVTKFSKECAEKKQPHTWEYRMINKAGNVVWVRDIVSIFIENDESFKFRGILIDISKTKQFELDLNHSVQLLTEQNKRLLDFSHIVSHNLRSHTSNIESLTNLIEESQDENEKKELLGLLKKVSEALTETMDNLNDVVSVQTDINRSIELLNLNEYIRKTENILSNQIMKKNATILNTISDDCNVKYNAAYLESILLNLISNSIRYSHPERNPVIELKTYEENDYLVMCVKDNGIGIDLKKNGHKLFGMYKTFTDNPESKGIGLFITKNQIDTMQGKIEVESEPGTGTVIKVYFKR</sequence>
<evidence type="ECO:0000256" key="3">
    <source>
        <dbReference type="ARBA" id="ARBA00012438"/>
    </source>
</evidence>
<dbReference type="SUPFAM" id="SSF55785">
    <property type="entry name" value="PYP-like sensor domain (PAS domain)"/>
    <property type="match status" value="2"/>
</dbReference>
<dbReference type="GO" id="GO:0007165">
    <property type="term" value="P:signal transduction"/>
    <property type="evidence" value="ECO:0007669"/>
    <property type="project" value="UniProtKB-ARBA"/>
</dbReference>
<dbReference type="InterPro" id="IPR036890">
    <property type="entry name" value="HATPase_C_sf"/>
</dbReference>
<dbReference type="eggNOG" id="COG2202">
    <property type="taxonomic scope" value="Bacteria"/>
</dbReference>
<comment type="caution">
    <text evidence="16">The sequence shown here is derived from an EMBL/GenBank/DDBJ whole genome shotgun (WGS) entry which is preliminary data.</text>
</comment>
<dbReference type="PROSITE" id="PS50112">
    <property type="entry name" value="PAS"/>
    <property type="match status" value="1"/>
</dbReference>
<keyword evidence="10" id="KW-0175">Coiled coil</keyword>
<dbReference type="PANTHER" id="PTHR43304:SF1">
    <property type="entry name" value="PAC DOMAIN-CONTAINING PROTEIN"/>
    <property type="match status" value="1"/>
</dbReference>
<keyword evidence="7" id="KW-0418">Kinase</keyword>
<dbReference type="GO" id="GO:0016020">
    <property type="term" value="C:membrane"/>
    <property type="evidence" value="ECO:0007669"/>
    <property type="project" value="UniProtKB-SubCell"/>
</dbReference>
<dbReference type="SUPFAM" id="SSF55874">
    <property type="entry name" value="ATPase domain of HSP90 chaperone/DNA topoisomerase II/histidine kinase"/>
    <property type="match status" value="1"/>
</dbReference>
<evidence type="ECO:0000256" key="11">
    <source>
        <dbReference type="SAM" id="Phobius"/>
    </source>
</evidence>
<dbReference type="AlphaFoldDB" id="A0A0A2MEU9"/>
<evidence type="ECO:0000256" key="8">
    <source>
        <dbReference type="ARBA" id="ARBA00022989"/>
    </source>
</evidence>
<dbReference type="SMART" id="SM01079">
    <property type="entry name" value="CHASE"/>
    <property type="match status" value="1"/>
</dbReference>
<evidence type="ECO:0000259" key="12">
    <source>
        <dbReference type="PROSITE" id="PS50109"/>
    </source>
</evidence>
<dbReference type="Pfam" id="PF03924">
    <property type="entry name" value="CHASE"/>
    <property type="match status" value="1"/>
</dbReference>
<keyword evidence="5" id="KW-0808">Transferase</keyword>
<dbReference type="NCBIfam" id="TIGR00229">
    <property type="entry name" value="sensory_box"/>
    <property type="match status" value="2"/>
</dbReference>
<keyword evidence="8 11" id="KW-1133">Transmembrane helix</keyword>
<dbReference type="eggNOG" id="COG3452">
    <property type="taxonomic scope" value="Bacteria"/>
</dbReference>
<dbReference type="EMBL" id="JRLW01000001">
    <property type="protein sequence ID" value="KGO90809.1"/>
    <property type="molecule type" value="Genomic_DNA"/>
</dbReference>
<proteinExistence type="predicted"/>
<dbReference type="PROSITE" id="PS50113">
    <property type="entry name" value="PAC"/>
    <property type="match status" value="2"/>
</dbReference>
<accession>A0A0A2MEU9</accession>
<feature type="domain" description="Histidine kinase" evidence="12">
    <location>
        <begin position="575"/>
        <end position="786"/>
    </location>
</feature>
<dbReference type="Gene3D" id="3.30.450.20">
    <property type="entry name" value="PAS domain"/>
    <property type="match status" value="2"/>
</dbReference>
<evidence type="ECO:0000256" key="10">
    <source>
        <dbReference type="SAM" id="Coils"/>
    </source>
</evidence>
<dbReference type="InterPro" id="IPR035965">
    <property type="entry name" value="PAS-like_dom_sf"/>
</dbReference>
<evidence type="ECO:0000313" key="16">
    <source>
        <dbReference type="EMBL" id="KGO90809.1"/>
    </source>
</evidence>
<dbReference type="SMART" id="SM00387">
    <property type="entry name" value="HATPase_c"/>
    <property type="match status" value="1"/>
</dbReference>
<evidence type="ECO:0000256" key="2">
    <source>
        <dbReference type="ARBA" id="ARBA00004370"/>
    </source>
</evidence>
<evidence type="ECO:0000259" key="15">
    <source>
        <dbReference type="PROSITE" id="PS50839"/>
    </source>
</evidence>
<comment type="subcellular location">
    <subcellularLocation>
        <location evidence="2">Membrane</location>
    </subcellularLocation>
</comment>
<protein>
    <recommendedName>
        <fullName evidence="3">histidine kinase</fullName>
        <ecNumber evidence="3">2.7.13.3</ecNumber>
    </recommendedName>
</protein>
<feature type="transmembrane region" description="Helical" evidence="11">
    <location>
        <begin position="20"/>
        <end position="39"/>
    </location>
</feature>
<dbReference type="STRING" id="1121899.GCA_000430025_01155"/>
<dbReference type="InterPro" id="IPR004358">
    <property type="entry name" value="Sig_transdc_His_kin-like_C"/>
</dbReference>
<dbReference type="InterPro" id="IPR052162">
    <property type="entry name" value="Sensor_kinase/Photoreceptor"/>
</dbReference>
<keyword evidence="9 11" id="KW-0472">Membrane</keyword>
<evidence type="ECO:0000256" key="4">
    <source>
        <dbReference type="ARBA" id="ARBA00022553"/>
    </source>
</evidence>
<dbReference type="Proteomes" id="UP000030121">
    <property type="component" value="Unassembled WGS sequence"/>
</dbReference>
<dbReference type="PROSITE" id="PS50839">
    <property type="entry name" value="CHASE"/>
    <property type="match status" value="1"/>
</dbReference>
<dbReference type="InterPro" id="IPR005467">
    <property type="entry name" value="His_kinase_dom"/>
</dbReference>
<keyword evidence="6 11" id="KW-0812">Transmembrane</keyword>
<reference evidence="16 17" key="1">
    <citation type="submission" date="2013-09" db="EMBL/GenBank/DDBJ databases">
        <authorList>
            <person name="Zeng Z."/>
            <person name="Chen C."/>
        </authorList>
    </citation>
    <scope>NUCLEOTIDE SEQUENCE [LARGE SCALE GENOMIC DNA]</scope>
    <source>
        <strain evidence="16 17">GH29-5</strain>
    </source>
</reference>
<evidence type="ECO:0000259" key="14">
    <source>
        <dbReference type="PROSITE" id="PS50113"/>
    </source>
</evidence>
<dbReference type="InterPro" id="IPR000014">
    <property type="entry name" value="PAS"/>
</dbReference>
<comment type="catalytic activity">
    <reaction evidence="1">
        <text>ATP + protein L-histidine = ADP + protein N-phospho-L-histidine.</text>
        <dbReference type="EC" id="2.7.13.3"/>
    </reaction>
</comment>
<dbReference type="CDD" id="cd00130">
    <property type="entry name" value="PAS"/>
    <property type="match status" value="2"/>
</dbReference>
<feature type="domain" description="PAC" evidence="14">
    <location>
        <begin position="377"/>
        <end position="429"/>
    </location>
</feature>
<dbReference type="PRINTS" id="PR00344">
    <property type="entry name" value="BCTRLSENSOR"/>
</dbReference>
<dbReference type="GO" id="GO:0004673">
    <property type="term" value="F:protein histidine kinase activity"/>
    <property type="evidence" value="ECO:0007669"/>
    <property type="project" value="UniProtKB-EC"/>
</dbReference>
<evidence type="ECO:0000256" key="7">
    <source>
        <dbReference type="ARBA" id="ARBA00022777"/>
    </source>
</evidence>
<dbReference type="InterPro" id="IPR001610">
    <property type="entry name" value="PAC"/>
</dbReference>
<feature type="domain" description="PAC" evidence="14">
    <location>
        <begin position="506"/>
        <end position="557"/>
    </location>
</feature>
<dbReference type="InterPro" id="IPR013655">
    <property type="entry name" value="PAS_fold_3"/>
</dbReference>
<feature type="transmembrane region" description="Helical" evidence="11">
    <location>
        <begin position="260"/>
        <end position="282"/>
    </location>
</feature>
<dbReference type="Gene3D" id="3.30.450.350">
    <property type="entry name" value="CHASE domain"/>
    <property type="match status" value="1"/>
</dbReference>
<evidence type="ECO:0000256" key="6">
    <source>
        <dbReference type="ARBA" id="ARBA00022692"/>
    </source>
</evidence>
<gene>
    <name evidence="16" type="ORF">Q764_01425</name>
</gene>
<feature type="domain" description="CHASE" evidence="15">
    <location>
        <begin position="111"/>
        <end position="200"/>
    </location>
</feature>
<dbReference type="Pfam" id="PF08447">
    <property type="entry name" value="PAS_3"/>
    <property type="match status" value="2"/>
</dbReference>
<dbReference type="PANTHER" id="PTHR43304">
    <property type="entry name" value="PHYTOCHROME-LIKE PROTEIN CPH1"/>
    <property type="match status" value="1"/>
</dbReference>
<dbReference type="OrthoDB" id="5522855at2"/>
<dbReference type="InterPro" id="IPR006189">
    <property type="entry name" value="CHASE_dom"/>
</dbReference>
<keyword evidence="4" id="KW-0597">Phosphoprotein</keyword>
<dbReference type="Gene3D" id="3.30.565.10">
    <property type="entry name" value="Histidine kinase-like ATPase, C-terminal domain"/>
    <property type="match status" value="1"/>
</dbReference>
<organism evidence="16 17">
    <name type="scientific">Flavobacterium suncheonense GH29-5 = DSM 17707</name>
    <dbReference type="NCBI Taxonomy" id="1121899"/>
    <lineage>
        <taxon>Bacteria</taxon>
        <taxon>Pseudomonadati</taxon>
        <taxon>Bacteroidota</taxon>
        <taxon>Flavobacteriia</taxon>
        <taxon>Flavobacteriales</taxon>
        <taxon>Flavobacteriaceae</taxon>
        <taxon>Flavobacterium</taxon>
    </lineage>
</organism>
<dbReference type="InterPro" id="IPR000700">
    <property type="entry name" value="PAS-assoc_C"/>
</dbReference>
<evidence type="ECO:0000259" key="13">
    <source>
        <dbReference type="PROSITE" id="PS50112"/>
    </source>
</evidence>
<evidence type="ECO:0000256" key="1">
    <source>
        <dbReference type="ARBA" id="ARBA00000085"/>
    </source>
</evidence>
<dbReference type="Pfam" id="PF02518">
    <property type="entry name" value="HATPase_c"/>
    <property type="match status" value="1"/>
</dbReference>
<evidence type="ECO:0000256" key="9">
    <source>
        <dbReference type="ARBA" id="ARBA00023136"/>
    </source>
</evidence>
<evidence type="ECO:0000313" key="17">
    <source>
        <dbReference type="Proteomes" id="UP000030121"/>
    </source>
</evidence>
<feature type="coiled-coil region" evidence="10">
    <location>
        <begin position="580"/>
        <end position="607"/>
    </location>
</feature>
<dbReference type="SMART" id="SM00091">
    <property type="entry name" value="PAS"/>
    <property type="match status" value="2"/>
</dbReference>
<dbReference type="InterPro" id="IPR003594">
    <property type="entry name" value="HATPase_dom"/>
</dbReference>
<dbReference type="PROSITE" id="PS50109">
    <property type="entry name" value="HIS_KIN"/>
    <property type="match status" value="1"/>
</dbReference>
<dbReference type="SMART" id="SM00086">
    <property type="entry name" value="PAC"/>
    <property type="match status" value="2"/>
</dbReference>
<dbReference type="eggNOG" id="COG2205">
    <property type="taxonomic scope" value="Bacteria"/>
</dbReference>
<dbReference type="InterPro" id="IPR042240">
    <property type="entry name" value="CHASE_sf"/>
</dbReference>